<feature type="region of interest" description="Disordered" evidence="1">
    <location>
        <begin position="118"/>
        <end position="149"/>
    </location>
</feature>
<dbReference type="Proteomes" id="UP000095085">
    <property type="component" value="Unassembled WGS sequence"/>
</dbReference>
<organism evidence="2 3">
    <name type="scientific">Hyphopichia burtonii NRRL Y-1933</name>
    <dbReference type="NCBI Taxonomy" id="984485"/>
    <lineage>
        <taxon>Eukaryota</taxon>
        <taxon>Fungi</taxon>
        <taxon>Dikarya</taxon>
        <taxon>Ascomycota</taxon>
        <taxon>Saccharomycotina</taxon>
        <taxon>Pichiomycetes</taxon>
        <taxon>Debaryomycetaceae</taxon>
        <taxon>Hyphopichia</taxon>
    </lineage>
</organism>
<evidence type="ECO:0000313" key="2">
    <source>
        <dbReference type="EMBL" id="ODV69966.1"/>
    </source>
</evidence>
<dbReference type="RefSeq" id="XP_020079033.1">
    <property type="nucleotide sequence ID" value="XM_020218141.1"/>
</dbReference>
<dbReference type="GeneID" id="30992691"/>
<sequence length="206" mass="23750">MSTDKLRVPGTSPSHTRASLTSGYYNNRLSRTNTTETGPAASINESVRTMDKLPTAKPAITQMDKLWTQIDVLDDVNRMSEEVRVKGSFFNESFEAKLIELKQLQSNLLQVMSRQHINEGESQQDATRESSEHLAKVQEEEPANDTTKHEKLNQFFNKISNENDNHMLYRKTNFDEMNDYVENIRINLQKVGDSMKNFDETTKDLW</sequence>
<feature type="compositionally biased region" description="Basic and acidic residues" evidence="1">
    <location>
        <begin position="126"/>
        <end position="139"/>
    </location>
</feature>
<name>A0A1E4RRW3_9ASCO</name>
<proteinExistence type="predicted"/>
<evidence type="ECO:0000256" key="1">
    <source>
        <dbReference type="SAM" id="MobiDB-lite"/>
    </source>
</evidence>
<dbReference type="AlphaFoldDB" id="A0A1E4RRW3"/>
<dbReference type="OrthoDB" id="4065597at2759"/>
<reference evidence="3" key="1">
    <citation type="submission" date="2016-05" db="EMBL/GenBank/DDBJ databases">
        <title>Comparative genomics of biotechnologically important yeasts.</title>
        <authorList>
            <consortium name="DOE Joint Genome Institute"/>
            <person name="Riley R."/>
            <person name="Haridas S."/>
            <person name="Wolfe K.H."/>
            <person name="Lopes M.R."/>
            <person name="Hittinger C.T."/>
            <person name="Goker M."/>
            <person name="Salamov A."/>
            <person name="Wisecaver J."/>
            <person name="Long T.M."/>
            <person name="Aerts A.L."/>
            <person name="Barry K."/>
            <person name="Choi C."/>
            <person name="Clum A."/>
            <person name="Coughlan A.Y."/>
            <person name="Deshpande S."/>
            <person name="Douglass A.P."/>
            <person name="Hanson S.J."/>
            <person name="Klenk H.-P."/>
            <person name="Labutti K."/>
            <person name="Lapidus A."/>
            <person name="Lindquist E."/>
            <person name="Lipzen A."/>
            <person name="Meier-Kolthoff J.P."/>
            <person name="Ohm R.A."/>
            <person name="Otillar R.P."/>
            <person name="Pangilinan J."/>
            <person name="Peng Y."/>
            <person name="Rokas A."/>
            <person name="Rosa C.A."/>
            <person name="Scheuner C."/>
            <person name="Sibirny A.A."/>
            <person name="Slot J.C."/>
            <person name="Stielow J.B."/>
            <person name="Sun H."/>
            <person name="Kurtzman C.P."/>
            <person name="Blackwell M."/>
            <person name="Grigoriev I.V."/>
            <person name="Jeffries T.W."/>
        </authorList>
    </citation>
    <scope>NUCLEOTIDE SEQUENCE [LARGE SCALE GENOMIC DNA]</scope>
    <source>
        <strain evidence="3">NRRL Y-1933</strain>
    </source>
</reference>
<feature type="compositionally biased region" description="Polar residues" evidence="1">
    <location>
        <begin position="11"/>
        <end position="23"/>
    </location>
</feature>
<feature type="region of interest" description="Disordered" evidence="1">
    <location>
        <begin position="1"/>
        <end position="23"/>
    </location>
</feature>
<evidence type="ECO:0000313" key="3">
    <source>
        <dbReference type="Proteomes" id="UP000095085"/>
    </source>
</evidence>
<dbReference type="EMBL" id="KV454538">
    <property type="protein sequence ID" value="ODV69966.1"/>
    <property type="molecule type" value="Genomic_DNA"/>
</dbReference>
<gene>
    <name evidence="2" type="ORF">HYPBUDRAFT_101757</name>
</gene>
<accession>A0A1E4RRW3</accession>
<dbReference type="Pfam" id="PF17242">
    <property type="entry name" value="DUF5315"/>
    <property type="match status" value="1"/>
</dbReference>
<protein>
    <submittedName>
        <fullName evidence="2">Uncharacterized protein</fullName>
    </submittedName>
</protein>
<keyword evidence="3" id="KW-1185">Reference proteome</keyword>